<dbReference type="Gene3D" id="3.30.2390.10">
    <property type="entry name" value="TTHA1013-like"/>
    <property type="match status" value="1"/>
</dbReference>
<sequence>MNMRSIIVRATWDDEAEVWVATSHDIEGLAVESESMEKLQPKVMAAVADLLELNGVGSDLPEIPVHIVAEQIGKVPNPSF</sequence>
<dbReference type="InterPro" id="IPR015066">
    <property type="entry name" value="DUF1902"/>
</dbReference>
<dbReference type="SUPFAM" id="SSF143100">
    <property type="entry name" value="TTHA1013/TTHA0281-like"/>
    <property type="match status" value="1"/>
</dbReference>
<dbReference type="Pfam" id="PF08972">
    <property type="entry name" value="DUF1902"/>
    <property type="match status" value="1"/>
</dbReference>
<feature type="domain" description="DUF1902" evidence="1">
    <location>
        <begin position="6"/>
        <end position="71"/>
    </location>
</feature>
<evidence type="ECO:0000313" key="3">
    <source>
        <dbReference type="Proteomes" id="UP000596351"/>
    </source>
</evidence>
<dbReference type="RefSeq" id="WP_203013584.1">
    <property type="nucleotide sequence ID" value="NZ_CP032405.1"/>
</dbReference>
<evidence type="ECO:0000259" key="1">
    <source>
        <dbReference type="Pfam" id="PF08972"/>
    </source>
</evidence>
<organism evidence="2 3">
    <name type="scientific">Rhizobium rosettiformans</name>
    <dbReference type="NCBI Taxonomy" id="1368430"/>
    <lineage>
        <taxon>Bacteria</taxon>
        <taxon>Pseudomonadati</taxon>
        <taxon>Pseudomonadota</taxon>
        <taxon>Alphaproteobacteria</taxon>
        <taxon>Hyphomicrobiales</taxon>
        <taxon>Rhizobiaceae</taxon>
        <taxon>Rhizobium/Agrobacterium group</taxon>
        <taxon>Rhizobium</taxon>
    </lineage>
</organism>
<accession>A0ABX7F1F6</accession>
<reference evidence="2 3" key="1">
    <citation type="submission" date="2018-09" db="EMBL/GenBank/DDBJ databases">
        <title>Rhizobium sp. MAE2-X.</title>
        <authorList>
            <person name="Lee Y."/>
            <person name="Jeon C.O."/>
        </authorList>
    </citation>
    <scope>NUCLEOTIDE SEQUENCE [LARGE SCALE GENOMIC DNA]</scope>
    <source>
        <strain evidence="2 3">MAE2-X</strain>
    </source>
</reference>
<gene>
    <name evidence="2" type="ORF">D4A92_12490</name>
</gene>
<proteinExistence type="predicted"/>
<name>A0ABX7F1F6_9HYPH</name>
<keyword evidence="3" id="KW-1185">Reference proteome</keyword>
<dbReference type="EMBL" id="CP032405">
    <property type="protein sequence ID" value="QRF54035.1"/>
    <property type="molecule type" value="Genomic_DNA"/>
</dbReference>
<evidence type="ECO:0000313" key="2">
    <source>
        <dbReference type="EMBL" id="QRF54035.1"/>
    </source>
</evidence>
<dbReference type="Proteomes" id="UP000596351">
    <property type="component" value="Chromosome"/>
</dbReference>
<dbReference type="InterPro" id="IPR035069">
    <property type="entry name" value="TTHA1013/TTHA0281-like"/>
</dbReference>
<protein>
    <submittedName>
        <fullName evidence="2">DUF1902 domain-containing protein</fullName>
    </submittedName>
</protein>